<dbReference type="GO" id="GO:0016298">
    <property type="term" value="F:lipase activity"/>
    <property type="evidence" value="ECO:0007669"/>
    <property type="project" value="InterPro"/>
</dbReference>
<dbReference type="OrthoDB" id="199913at2759"/>
<evidence type="ECO:0000256" key="1">
    <source>
        <dbReference type="RuleBase" id="RU004262"/>
    </source>
</evidence>
<dbReference type="CDD" id="cd00707">
    <property type="entry name" value="Pancreat_lipase_like"/>
    <property type="match status" value="1"/>
</dbReference>
<dbReference type="Proteomes" id="UP000691718">
    <property type="component" value="Unassembled WGS sequence"/>
</dbReference>
<proteinExistence type="inferred from homology"/>
<dbReference type="GO" id="GO:0005615">
    <property type="term" value="C:extracellular space"/>
    <property type="evidence" value="ECO:0007669"/>
    <property type="project" value="TreeGrafter"/>
</dbReference>
<dbReference type="InterPro" id="IPR000734">
    <property type="entry name" value="TAG_lipase"/>
</dbReference>
<dbReference type="Pfam" id="PF00151">
    <property type="entry name" value="Lipase"/>
    <property type="match status" value="2"/>
</dbReference>
<dbReference type="InterPro" id="IPR013818">
    <property type="entry name" value="Lipase"/>
</dbReference>
<reference evidence="3" key="1">
    <citation type="submission" date="2021-04" db="EMBL/GenBank/DDBJ databases">
        <authorList>
            <person name="Tunstrom K."/>
        </authorList>
    </citation>
    <scope>NUCLEOTIDE SEQUENCE</scope>
</reference>
<dbReference type="GO" id="GO:0016042">
    <property type="term" value="P:lipid catabolic process"/>
    <property type="evidence" value="ECO:0007669"/>
    <property type="project" value="TreeGrafter"/>
</dbReference>
<comment type="similarity">
    <text evidence="1">Belongs to the AB hydrolase superfamily. Lipase family.</text>
</comment>
<comment type="caution">
    <text evidence="3">The sequence shown here is derived from an EMBL/GenBank/DDBJ whole genome shotgun (WGS) entry which is preliminary data.</text>
</comment>
<name>A0A8S3WTF5_PARAO</name>
<dbReference type="InterPro" id="IPR033906">
    <property type="entry name" value="Lipase_N"/>
</dbReference>
<evidence type="ECO:0000259" key="2">
    <source>
        <dbReference type="Pfam" id="PF00151"/>
    </source>
</evidence>
<dbReference type="EMBL" id="CAJQZP010000693">
    <property type="protein sequence ID" value="CAG4979576.1"/>
    <property type="molecule type" value="Genomic_DNA"/>
</dbReference>
<feature type="domain" description="Lipase" evidence="2">
    <location>
        <begin position="24"/>
        <end position="107"/>
    </location>
</feature>
<evidence type="ECO:0000313" key="3">
    <source>
        <dbReference type="EMBL" id="CAG4979576.1"/>
    </source>
</evidence>
<keyword evidence="4" id="KW-1185">Reference proteome</keyword>
<evidence type="ECO:0000313" key="4">
    <source>
        <dbReference type="Proteomes" id="UP000691718"/>
    </source>
</evidence>
<sequence>MVASHYKLLPWLEQQCSYMNPLITSAFLEVLDTNVIVVDWSSLASSNYISATYGLPSVGQYLGNILKWHVETAGGDWDRVHLVGFSLGAHVVDIASRTIGGKPARVTVCAGNAIPFVPGDNSHYMEGESRYVWIPDGDGVPHLVDLEEPVDEELLRNRNGANNEYWLFTRSNPINRQVIVHGNSNTISNSNYNGNRPIFVIVHGWTNDGNTWINPLITSAVLAVQDANVIVVDWGAVASSSYVTAVSSVPNIGQHLGNFLIWLINTAGGNWNNVHLIGFSLGAHIVGNAGRTAAGLPARVTGLDPGGPLWSGSSNALNRNDGQYVESIHTDGRILGIMDAISDADFYPNGGRNPQPGCLTSMCSHVRAPELFASSVVTNHFVGRLCQNINEAEHSTCSGAEFIMGNAIMNKRGSGIYALQTGRSWPF</sequence>
<feature type="domain" description="Lipase" evidence="2">
    <location>
        <begin position="156"/>
        <end position="399"/>
    </location>
</feature>
<protein>
    <submittedName>
        <fullName evidence="3">(apollo) hypothetical protein</fullName>
    </submittedName>
</protein>
<dbReference type="PANTHER" id="PTHR11610:SF173">
    <property type="entry name" value="LIPASE DOMAIN-CONTAINING PROTEIN-RELATED"/>
    <property type="match status" value="1"/>
</dbReference>
<accession>A0A8S3WTF5</accession>
<dbReference type="AlphaFoldDB" id="A0A8S3WTF5"/>
<organism evidence="3 4">
    <name type="scientific">Parnassius apollo</name>
    <name type="common">Apollo butterfly</name>
    <name type="synonym">Papilio apollo</name>
    <dbReference type="NCBI Taxonomy" id="110799"/>
    <lineage>
        <taxon>Eukaryota</taxon>
        <taxon>Metazoa</taxon>
        <taxon>Ecdysozoa</taxon>
        <taxon>Arthropoda</taxon>
        <taxon>Hexapoda</taxon>
        <taxon>Insecta</taxon>
        <taxon>Pterygota</taxon>
        <taxon>Neoptera</taxon>
        <taxon>Endopterygota</taxon>
        <taxon>Lepidoptera</taxon>
        <taxon>Glossata</taxon>
        <taxon>Ditrysia</taxon>
        <taxon>Papilionoidea</taxon>
        <taxon>Papilionidae</taxon>
        <taxon>Parnassiinae</taxon>
        <taxon>Parnassini</taxon>
        <taxon>Parnassius</taxon>
        <taxon>Parnassius</taxon>
    </lineage>
</organism>
<dbReference type="PANTHER" id="PTHR11610">
    <property type="entry name" value="LIPASE"/>
    <property type="match status" value="1"/>
</dbReference>
<gene>
    <name evidence="3" type="ORF">PAPOLLO_LOCUS9947</name>
</gene>